<dbReference type="GeneID" id="20325824"/>
<feature type="repeat" description="Solcar" evidence="6">
    <location>
        <begin position="47"/>
        <end position="132"/>
    </location>
</feature>
<feature type="repeat" description="Solcar" evidence="6">
    <location>
        <begin position="152"/>
        <end position="265"/>
    </location>
</feature>
<evidence type="ECO:0000313" key="9">
    <source>
        <dbReference type="Proteomes" id="UP000054324"/>
    </source>
</evidence>
<dbReference type="Gene3D" id="1.50.40.10">
    <property type="entry name" value="Mitochondrial carrier domain"/>
    <property type="match status" value="1"/>
</dbReference>
<proteinExistence type="inferred from homology"/>
<evidence type="ECO:0000256" key="2">
    <source>
        <dbReference type="ARBA" id="ARBA00006375"/>
    </source>
</evidence>
<keyword evidence="5 6" id="KW-0472">Membrane</keyword>
<reference evidence="8 9" key="1">
    <citation type="submission" date="2013-11" db="EMBL/GenBank/DDBJ databases">
        <title>Opisthorchis viverrini - life in the bile duct.</title>
        <authorList>
            <person name="Young N.D."/>
            <person name="Nagarajan N."/>
            <person name="Lin S.J."/>
            <person name="Korhonen P.K."/>
            <person name="Jex A.R."/>
            <person name="Hall R.S."/>
            <person name="Safavi-Hemami H."/>
            <person name="Kaewkong W."/>
            <person name="Bertrand D."/>
            <person name="Gao S."/>
            <person name="Seet Q."/>
            <person name="Wongkham S."/>
            <person name="Teh B.T."/>
            <person name="Wongkham C."/>
            <person name="Intapan P.M."/>
            <person name="Maleewong W."/>
            <person name="Yang X."/>
            <person name="Hu M."/>
            <person name="Wang Z."/>
            <person name="Hofmann A."/>
            <person name="Sternberg P.W."/>
            <person name="Tan P."/>
            <person name="Wang J."/>
            <person name="Gasser R.B."/>
        </authorList>
    </citation>
    <scope>NUCLEOTIDE SEQUENCE [LARGE SCALE GENOMIC DNA]</scope>
</reference>
<dbReference type="SUPFAM" id="SSF103506">
    <property type="entry name" value="Mitochondrial carrier"/>
    <property type="match status" value="1"/>
</dbReference>
<evidence type="ECO:0000256" key="6">
    <source>
        <dbReference type="PROSITE-ProRule" id="PRU00282"/>
    </source>
</evidence>
<protein>
    <submittedName>
        <fullName evidence="8">Uncharacterized protein</fullName>
    </submittedName>
</protein>
<evidence type="ECO:0000256" key="4">
    <source>
        <dbReference type="ARBA" id="ARBA00022737"/>
    </source>
</evidence>
<organism evidence="8 9">
    <name type="scientific">Opisthorchis viverrini</name>
    <name type="common">Southeast Asian liver fluke</name>
    <dbReference type="NCBI Taxonomy" id="6198"/>
    <lineage>
        <taxon>Eukaryota</taxon>
        <taxon>Metazoa</taxon>
        <taxon>Spiralia</taxon>
        <taxon>Lophotrochozoa</taxon>
        <taxon>Platyhelminthes</taxon>
        <taxon>Trematoda</taxon>
        <taxon>Digenea</taxon>
        <taxon>Opisthorchiida</taxon>
        <taxon>Opisthorchiata</taxon>
        <taxon>Opisthorchiidae</taxon>
        <taxon>Opisthorchis</taxon>
    </lineage>
</organism>
<dbReference type="AlphaFoldDB" id="A0A074ZWS2"/>
<comment type="similarity">
    <text evidence="2 7">Belongs to the mitochondrial carrier (TC 2.A.29) family.</text>
</comment>
<sequence>MWGRDGPSGLSANLLTGRSVVRIRPPPLDFPCLGLGNLAVSQPSASAGMAARHRKGATAERLFSLNVTLHSLLPSFIQRFLCLVYSGLVMGLLKLVRNEGVFALWRGLGPSCMLIVPQTAVTFAAYEQLKRTYQKHIVGSVNASSPDLKESLPRWASLLAGSVSGLVAKTAVYPLDLIKKRLAVRGFEEARRCFGQVPDSYTAASYKVSTLRRVPTQFYATLACFRGILVQEGLIGLFKGWTPSAYKAMLSTGLTFLFFEQYLQLLKIQWSECEFADWKVRGSNPTSASRLSLPRLGQPGSIPALVLPSGGMAVRHRKGVTAELLLLLHLDTTFI</sequence>
<dbReference type="PROSITE" id="PS50920">
    <property type="entry name" value="SOLCAR"/>
    <property type="match status" value="2"/>
</dbReference>
<dbReference type="Proteomes" id="UP000054324">
    <property type="component" value="Unassembled WGS sequence"/>
</dbReference>
<evidence type="ECO:0000256" key="7">
    <source>
        <dbReference type="RuleBase" id="RU000488"/>
    </source>
</evidence>
<dbReference type="EMBL" id="KL597166">
    <property type="protein sequence ID" value="KER19619.1"/>
    <property type="molecule type" value="Genomic_DNA"/>
</dbReference>
<keyword evidence="3 6" id="KW-0812">Transmembrane</keyword>
<comment type="subcellular location">
    <subcellularLocation>
        <location evidence="1">Membrane</location>
        <topology evidence="1">Multi-pass membrane protein</topology>
    </subcellularLocation>
</comment>
<dbReference type="Pfam" id="PF00153">
    <property type="entry name" value="Mito_carr"/>
    <property type="match status" value="2"/>
</dbReference>
<dbReference type="CTD" id="20325824"/>
<accession>A0A074ZWS2</accession>
<dbReference type="STRING" id="6198.A0A074ZWS2"/>
<dbReference type="KEGG" id="ovi:T265_11656"/>
<dbReference type="OrthoDB" id="18574at2759"/>
<evidence type="ECO:0000313" key="8">
    <source>
        <dbReference type="EMBL" id="KER19619.1"/>
    </source>
</evidence>
<evidence type="ECO:0000256" key="3">
    <source>
        <dbReference type="ARBA" id="ARBA00022692"/>
    </source>
</evidence>
<dbReference type="RefSeq" id="XP_009176631.1">
    <property type="nucleotide sequence ID" value="XM_009178367.1"/>
</dbReference>
<keyword evidence="4" id="KW-0677">Repeat</keyword>
<name>A0A074ZWS2_OPIVI</name>
<keyword evidence="9" id="KW-1185">Reference proteome</keyword>
<evidence type="ECO:0000256" key="5">
    <source>
        <dbReference type="ARBA" id="ARBA00023136"/>
    </source>
</evidence>
<dbReference type="InterPro" id="IPR018108">
    <property type="entry name" value="MCP_transmembrane"/>
</dbReference>
<dbReference type="PANTHER" id="PTHR24089">
    <property type="entry name" value="SOLUTE CARRIER FAMILY 25"/>
    <property type="match status" value="1"/>
</dbReference>
<gene>
    <name evidence="8" type="ORF">T265_11656</name>
</gene>
<evidence type="ECO:0000256" key="1">
    <source>
        <dbReference type="ARBA" id="ARBA00004141"/>
    </source>
</evidence>
<dbReference type="GO" id="GO:0016020">
    <property type="term" value="C:membrane"/>
    <property type="evidence" value="ECO:0007669"/>
    <property type="project" value="UniProtKB-SubCell"/>
</dbReference>
<keyword evidence="7" id="KW-0813">Transport</keyword>
<dbReference type="InterPro" id="IPR023395">
    <property type="entry name" value="MCP_dom_sf"/>
</dbReference>